<feature type="domain" description="USP" evidence="9">
    <location>
        <begin position="333"/>
        <end position="631"/>
    </location>
</feature>
<feature type="region of interest" description="Disordered" evidence="8">
    <location>
        <begin position="181"/>
        <end position="293"/>
    </location>
</feature>
<comment type="catalytic activity">
    <reaction evidence="1">
        <text>Thiol-dependent hydrolysis of ester, thioester, amide, peptide and isopeptide bonds formed by the C-terminal Gly of ubiquitin (a 76-residue protein attached to proteins as an intracellular targeting signal).</text>
        <dbReference type="EC" id="3.4.19.12"/>
    </reaction>
</comment>
<dbReference type="GO" id="GO:0004843">
    <property type="term" value="F:cysteine-type deubiquitinase activity"/>
    <property type="evidence" value="ECO:0007669"/>
    <property type="project" value="UniProtKB-EC"/>
</dbReference>
<dbReference type="STRING" id="990121.A0A0V0ZGT3"/>
<evidence type="ECO:0000256" key="8">
    <source>
        <dbReference type="SAM" id="MobiDB-lite"/>
    </source>
</evidence>
<keyword evidence="4" id="KW-0645">Protease</keyword>
<dbReference type="InterPro" id="IPR038765">
    <property type="entry name" value="Papain-like_cys_pep_sf"/>
</dbReference>
<feature type="compositionally biased region" description="Low complexity" evidence="8">
    <location>
        <begin position="277"/>
        <end position="293"/>
    </location>
</feature>
<evidence type="ECO:0000256" key="2">
    <source>
        <dbReference type="ARBA" id="ARBA00005427"/>
    </source>
</evidence>
<feature type="region of interest" description="Disordered" evidence="8">
    <location>
        <begin position="1"/>
        <end position="21"/>
    </location>
</feature>
<gene>
    <name evidence="10" type="primary">UBP18</name>
    <name evidence="10" type="ORF">T12_544</name>
</gene>
<dbReference type="InterPro" id="IPR050164">
    <property type="entry name" value="Peptidase_C19"/>
</dbReference>
<accession>A0A0V0ZGT3</accession>
<dbReference type="GO" id="GO:0005829">
    <property type="term" value="C:cytosol"/>
    <property type="evidence" value="ECO:0007669"/>
    <property type="project" value="TreeGrafter"/>
</dbReference>
<evidence type="ECO:0000256" key="5">
    <source>
        <dbReference type="ARBA" id="ARBA00022786"/>
    </source>
</evidence>
<dbReference type="SUPFAM" id="SSF54001">
    <property type="entry name" value="Cysteine proteinases"/>
    <property type="match status" value="1"/>
</dbReference>
<keyword evidence="6 10" id="KW-0378">Hydrolase</keyword>
<evidence type="ECO:0000259" key="9">
    <source>
        <dbReference type="PROSITE" id="PS50235"/>
    </source>
</evidence>
<comment type="caution">
    <text evidence="10">The sequence shown here is derived from an EMBL/GenBank/DDBJ whole genome shotgun (WGS) entry which is preliminary data.</text>
</comment>
<feature type="compositionally biased region" description="Acidic residues" evidence="8">
    <location>
        <begin position="181"/>
        <end position="192"/>
    </location>
</feature>
<dbReference type="EMBL" id="JYDQ01000186">
    <property type="protein sequence ID" value="KRY11693.1"/>
    <property type="molecule type" value="Genomic_DNA"/>
</dbReference>
<dbReference type="PROSITE" id="PS50235">
    <property type="entry name" value="USP_3"/>
    <property type="match status" value="1"/>
</dbReference>
<evidence type="ECO:0000256" key="4">
    <source>
        <dbReference type="ARBA" id="ARBA00022670"/>
    </source>
</evidence>
<dbReference type="InterPro" id="IPR028889">
    <property type="entry name" value="USP"/>
</dbReference>
<evidence type="ECO:0000256" key="7">
    <source>
        <dbReference type="ARBA" id="ARBA00022807"/>
    </source>
</evidence>
<keyword evidence="7" id="KW-0788">Thiol protease</keyword>
<proteinExistence type="inferred from homology"/>
<dbReference type="Gene3D" id="3.40.250.10">
    <property type="entry name" value="Rhodanese-like domain"/>
    <property type="match status" value="1"/>
</dbReference>
<dbReference type="InterPro" id="IPR001394">
    <property type="entry name" value="Peptidase_C19_UCH"/>
</dbReference>
<reference evidence="10 11" key="1">
    <citation type="submission" date="2015-01" db="EMBL/GenBank/DDBJ databases">
        <title>Evolution of Trichinella species and genotypes.</title>
        <authorList>
            <person name="Korhonen P.K."/>
            <person name="Edoardo P."/>
            <person name="Giuseppe L.R."/>
            <person name="Gasser R.B."/>
        </authorList>
    </citation>
    <scope>NUCLEOTIDE SEQUENCE [LARGE SCALE GENOMIC DNA]</scope>
    <source>
        <strain evidence="10">ISS2496</strain>
    </source>
</reference>
<protein>
    <recommendedName>
        <fullName evidence="3">ubiquitinyl hydrolase 1</fullName>
        <ecNumber evidence="3">3.4.19.12</ecNumber>
    </recommendedName>
</protein>
<dbReference type="EC" id="3.4.19.12" evidence="3"/>
<dbReference type="GO" id="GO:0006508">
    <property type="term" value="P:proteolysis"/>
    <property type="evidence" value="ECO:0007669"/>
    <property type="project" value="UniProtKB-KW"/>
</dbReference>
<dbReference type="GO" id="GO:0016579">
    <property type="term" value="P:protein deubiquitination"/>
    <property type="evidence" value="ECO:0007669"/>
    <property type="project" value="InterPro"/>
</dbReference>
<evidence type="ECO:0000256" key="6">
    <source>
        <dbReference type="ARBA" id="ARBA00022801"/>
    </source>
</evidence>
<comment type="similarity">
    <text evidence="2">Belongs to the peptidase C19 family. USP10 subfamily.</text>
</comment>
<dbReference type="Proteomes" id="UP000054783">
    <property type="component" value="Unassembled WGS sequence"/>
</dbReference>
<feature type="compositionally biased region" description="Acidic residues" evidence="8">
    <location>
        <begin position="213"/>
        <end position="222"/>
    </location>
</feature>
<feature type="non-terminal residue" evidence="10">
    <location>
        <position position="1"/>
    </location>
</feature>
<name>A0A0V0ZGT3_9BILA</name>
<dbReference type="GO" id="GO:0005634">
    <property type="term" value="C:nucleus"/>
    <property type="evidence" value="ECO:0007669"/>
    <property type="project" value="TreeGrafter"/>
</dbReference>
<evidence type="ECO:0000256" key="3">
    <source>
        <dbReference type="ARBA" id="ARBA00012759"/>
    </source>
</evidence>
<dbReference type="PANTHER" id="PTHR24006:SF687">
    <property type="entry name" value="UBIQUITIN CARBOXYL-TERMINAL HYDROLASE 10"/>
    <property type="match status" value="1"/>
</dbReference>
<dbReference type="InterPro" id="IPR036873">
    <property type="entry name" value="Rhodanese-like_dom_sf"/>
</dbReference>
<organism evidence="10 11">
    <name type="scientific">Trichinella patagoniensis</name>
    <dbReference type="NCBI Taxonomy" id="990121"/>
    <lineage>
        <taxon>Eukaryota</taxon>
        <taxon>Metazoa</taxon>
        <taxon>Ecdysozoa</taxon>
        <taxon>Nematoda</taxon>
        <taxon>Enoplea</taxon>
        <taxon>Dorylaimia</taxon>
        <taxon>Trichinellida</taxon>
        <taxon>Trichinellidae</taxon>
        <taxon>Trichinella</taxon>
    </lineage>
</organism>
<evidence type="ECO:0000313" key="10">
    <source>
        <dbReference type="EMBL" id="KRY11693.1"/>
    </source>
</evidence>
<sequence length="635" mass="73805">LERNSSLKIDSEMAERENRNSSLPLEVDAERFDPEANTILPNDLLIMMEEYKNDMFIIDIRPREWFDNEQMKTDVLMLNIEQYTLLTCHNPSDFTMLLCLPTRSKFHSLASVRFIILLDFAFDPRDAQQIETWSSTLQHLKQILPSNCQSALLKVLVGGWLNFGKLFPDQVMHVRQDDVTAYDDDDEEDEYEDHFYEENEDDNTENDENHYVEEEEDHDDSDDQNRNDNRRYNNVANTRYNNYAIDDDDSDNDAPHNSPLILRRGRTERSSSRGRPRGVSFRGRSRGSSSPMPRRIRTLSCIHHRYRNSFYRTCALLPSKTVAPLRGRRSIFPGLVNYKGSCSVNSVISCLYASVEFRNYIVHHWSRSLSFDFKLLREFCKLIYEMRDRSVINIIPDDSLIVIGTLPCWPRVKRVEGVYQVLLHRLHDDFERQGLVLNSSSDARGEITTIIEQLFMFSIFERTTYTCCGMVEVGSPMFTILLNLCFFRSGSAQTLEDSLERFRNSPSIHHNHGVACPRCKTSVPAVVETRFSSLPPYLVINVDSYLCNVSFPMHLEDPLHIPLDENGVERTVSYKLYAVVECIKKQEIVHYVSVCRDSQTGDWFYLDGHEIKEVACDYQPKKPCLLFYEKCHPDA</sequence>
<evidence type="ECO:0000313" key="11">
    <source>
        <dbReference type="Proteomes" id="UP000054783"/>
    </source>
</evidence>
<feature type="compositionally biased region" description="Basic and acidic residues" evidence="8">
    <location>
        <begin position="1"/>
        <end position="19"/>
    </location>
</feature>
<dbReference type="Gene3D" id="3.90.70.10">
    <property type="entry name" value="Cysteine proteinases"/>
    <property type="match status" value="1"/>
</dbReference>
<dbReference type="OrthoDB" id="292964at2759"/>
<dbReference type="AlphaFoldDB" id="A0A0V0ZGT3"/>
<evidence type="ECO:0000256" key="1">
    <source>
        <dbReference type="ARBA" id="ARBA00000707"/>
    </source>
</evidence>
<keyword evidence="5" id="KW-0833">Ubl conjugation pathway</keyword>
<keyword evidence="11" id="KW-1185">Reference proteome</keyword>
<dbReference type="Pfam" id="PF00443">
    <property type="entry name" value="UCH"/>
    <property type="match status" value="1"/>
</dbReference>
<dbReference type="PANTHER" id="PTHR24006">
    <property type="entry name" value="UBIQUITIN CARBOXYL-TERMINAL HYDROLASE"/>
    <property type="match status" value="1"/>
</dbReference>
<dbReference type="CDD" id="cd02257">
    <property type="entry name" value="Peptidase_C19"/>
    <property type="match status" value="1"/>
</dbReference>